<reference evidence="1 2" key="1">
    <citation type="journal article" date="2019" name="Mol. Biol. Evol.">
        <title>Blast fungal genomes show frequent chromosomal changes, gene gains and losses, and effector gene turnover.</title>
        <authorList>
            <person name="Gomez Luciano L.B."/>
            <person name="Jason Tsai I."/>
            <person name="Chuma I."/>
            <person name="Tosa Y."/>
            <person name="Chen Y.H."/>
            <person name="Li J.Y."/>
            <person name="Li M.Y."/>
            <person name="Jade Lu M.Y."/>
            <person name="Nakayashiki H."/>
            <person name="Li W.H."/>
        </authorList>
    </citation>
    <scope>NUCLEOTIDE SEQUENCE [LARGE SCALE GENOMIC DNA]</scope>
    <source>
        <strain evidence="1">MZ5-1-6</strain>
    </source>
</reference>
<organism evidence="1 2">
    <name type="scientific">Pyricularia oryzae</name>
    <name type="common">Rice blast fungus</name>
    <name type="synonym">Magnaporthe oryzae</name>
    <dbReference type="NCBI Taxonomy" id="318829"/>
    <lineage>
        <taxon>Eukaryota</taxon>
        <taxon>Fungi</taxon>
        <taxon>Dikarya</taxon>
        <taxon>Ascomycota</taxon>
        <taxon>Pezizomycotina</taxon>
        <taxon>Sordariomycetes</taxon>
        <taxon>Sordariomycetidae</taxon>
        <taxon>Magnaporthales</taxon>
        <taxon>Pyriculariaceae</taxon>
        <taxon>Pyricularia</taxon>
    </lineage>
</organism>
<evidence type="ECO:0000313" key="2">
    <source>
        <dbReference type="Proteomes" id="UP000294847"/>
    </source>
</evidence>
<proteinExistence type="predicted"/>
<dbReference type="AlphaFoldDB" id="A0A4P7NB15"/>
<accession>A0A4P7NB15</accession>
<protein>
    <submittedName>
        <fullName evidence="1">Uncharacterized protein</fullName>
    </submittedName>
</protein>
<dbReference type="Proteomes" id="UP000294847">
    <property type="component" value="Chromosome 2"/>
</dbReference>
<evidence type="ECO:0000313" key="1">
    <source>
        <dbReference type="EMBL" id="QBZ57390.1"/>
    </source>
</evidence>
<sequence>MQADTSWSDLLLALLKVTTVTAFFGTSRSRDFGLASPNCRSPNKVFSQLCAYQQPSTG</sequence>
<gene>
    <name evidence="1" type="ORF">PoMZ_02314</name>
</gene>
<dbReference type="EMBL" id="CP034205">
    <property type="protein sequence ID" value="QBZ57390.1"/>
    <property type="molecule type" value="Genomic_DNA"/>
</dbReference>
<dbReference type="VEuPathDB" id="FungiDB:M_BR32_EuGene_00067301"/>
<name>A0A4P7NB15_PYROR</name>